<sequence length="93" mass="10571">MRYPDSGGLTAEPLLRRTLYPYDEHIVIGANAGFTRQGPDQWTSLGRPAYLRRQRETSPRTLGVDRIALFQLHRVDPEVPLEDQVGELKAAIR</sequence>
<keyword evidence="3" id="KW-1185">Reference proteome</keyword>
<dbReference type="Pfam" id="PF00248">
    <property type="entry name" value="Aldo_ket_red"/>
    <property type="match status" value="1"/>
</dbReference>
<proteinExistence type="predicted"/>
<dbReference type="SUPFAM" id="SSF51430">
    <property type="entry name" value="NAD(P)-linked oxidoreductase"/>
    <property type="match status" value="1"/>
</dbReference>
<evidence type="ECO:0000313" key="2">
    <source>
        <dbReference type="EMBL" id="SNR94546.1"/>
    </source>
</evidence>
<dbReference type="EMBL" id="FZOD01000001">
    <property type="protein sequence ID" value="SNR94546.1"/>
    <property type="molecule type" value="Genomic_DNA"/>
</dbReference>
<dbReference type="Proteomes" id="UP000198282">
    <property type="component" value="Unassembled WGS sequence"/>
</dbReference>
<dbReference type="OrthoDB" id="9768793at2"/>
<evidence type="ECO:0000313" key="3">
    <source>
        <dbReference type="Proteomes" id="UP000198282"/>
    </source>
</evidence>
<name>A0A239AFT5_9ACTN</name>
<gene>
    <name evidence="2" type="ORF">SAMN05216276_1001378</name>
</gene>
<accession>A0A239AFT5</accession>
<protein>
    <submittedName>
        <fullName evidence="2">Aldo/keto reductase family protein</fullName>
    </submittedName>
</protein>
<dbReference type="InterPro" id="IPR023210">
    <property type="entry name" value="NADP_OxRdtase_dom"/>
</dbReference>
<organism evidence="2 3">
    <name type="scientific">Streptosporangium subroseum</name>
    <dbReference type="NCBI Taxonomy" id="106412"/>
    <lineage>
        <taxon>Bacteria</taxon>
        <taxon>Bacillati</taxon>
        <taxon>Actinomycetota</taxon>
        <taxon>Actinomycetes</taxon>
        <taxon>Streptosporangiales</taxon>
        <taxon>Streptosporangiaceae</taxon>
        <taxon>Streptosporangium</taxon>
    </lineage>
</organism>
<dbReference type="Gene3D" id="3.20.20.100">
    <property type="entry name" value="NADP-dependent oxidoreductase domain"/>
    <property type="match status" value="1"/>
</dbReference>
<dbReference type="InterPro" id="IPR036812">
    <property type="entry name" value="NAD(P)_OxRdtase_dom_sf"/>
</dbReference>
<dbReference type="AlphaFoldDB" id="A0A239AFT5"/>
<feature type="domain" description="NADP-dependent oxidoreductase" evidence="1">
    <location>
        <begin position="10"/>
        <end position="92"/>
    </location>
</feature>
<evidence type="ECO:0000259" key="1">
    <source>
        <dbReference type="Pfam" id="PF00248"/>
    </source>
</evidence>
<reference evidence="2 3" key="1">
    <citation type="submission" date="2017-06" db="EMBL/GenBank/DDBJ databases">
        <authorList>
            <person name="Kim H.J."/>
            <person name="Triplett B.A."/>
        </authorList>
    </citation>
    <scope>NUCLEOTIDE SEQUENCE [LARGE SCALE GENOMIC DNA]</scope>
    <source>
        <strain evidence="2 3">CGMCC 4.2132</strain>
    </source>
</reference>